<dbReference type="GO" id="GO:0016787">
    <property type="term" value="F:hydrolase activity"/>
    <property type="evidence" value="ECO:0007669"/>
    <property type="project" value="UniProtKB-KW"/>
</dbReference>
<protein>
    <submittedName>
        <fullName evidence="5">Glycoside hydrolase</fullName>
    </submittedName>
</protein>
<proteinExistence type="inferred from homology"/>
<evidence type="ECO:0000313" key="4">
    <source>
        <dbReference type="EMBL" id="HGQ59232.1"/>
    </source>
</evidence>
<comment type="similarity">
    <text evidence="1">Belongs to the glycosyl hydrolase 57 family.</text>
</comment>
<keyword evidence="5" id="KW-0378">Hydrolase</keyword>
<dbReference type="InterPro" id="IPR052046">
    <property type="entry name" value="GH57_Enzymes"/>
</dbReference>
<dbReference type="GO" id="GO:0005975">
    <property type="term" value="P:carbohydrate metabolic process"/>
    <property type="evidence" value="ECO:0007669"/>
    <property type="project" value="InterPro"/>
</dbReference>
<evidence type="ECO:0000256" key="2">
    <source>
        <dbReference type="ARBA" id="ARBA00023277"/>
    </source>
</evidence>
<dbReference type="Gene3D" id="3.20.110.20">
    <property type="match status" value="1"/>
</dbReference>
<dbReference type="PANTHER" id="PTHR36306:SF1">
    <property type="entry name" value="ALPHA-AMYLASE-RELATED"/>
    <property type="match status" value="1"/>
</dbReference>
<dbReference type="InterPro" id="IPR004300">
    <property type="entry name" value="Glyco_hydro_57_N"/>
</dbReference>
<evidence type="ECO:0000256" key="1">
    <source>
        <dbReference type="ARBA" id="ARBA00006821"/>
    </source>
</evidence>
<comment type="caution">
    <text evidence="5">The sequence shown here is derived from an EMBL/GenBank/DDBJ whole genome shotgun (WGS) entry which is preliminary data.</text>
</comment>
<dbReference type="EMBL" id="DTBP01000041">
    <property type="protein sequence ID" value="HGQ74370.1"/>
    <property type="molecule type" value="Genomic_DNA"/>
</dbReference>
<keyword evidence="2" id="KW-0119">Carbohydrate metabolism</keyword>
<reference evidence="5" key="1">
    <citation type="journal article" date="2020" name="mSystems">
        <title>Genome- and Community-Level Interaction Insights into Carbon Utilization and Element Cycling Functions of Hydrothermarchaeota in Hydrothermal Sediment.</title>
        <authorList>
            <person name="Zhou Z."/>
            <person name="Liu Y."/>
            <person name="Xu W."/>
            <person name="Pan J."/>
            <person name="Luo Z.H."/>
            <person name="Li M."/>
        </authorList>
    </citation>
    <scope>NUCLEOTIDE SEQUENCE [LARGE SCALE GENOMIC DNA]</scope>
    <source>
        <strain evidence="4">SpSt-638</strain>
        <strain evidence="5">SpSt-648</strain>
    </source>
</reference>
<organism evidence="5">
    <name type="scientific">Staphylothermus marinus</name>
    <dbReference type="NCBI Taxonomy" id="2280"/>
    <lineage>
        <taxon>Archaea</taxon>
        <taxon>Thermoproteota</taxon>
        <taxon>Thermoprotei</taxon>
        <taxon>Desulfurococcales</taxon>
        <taxon>Desulfurococcaceae</taxon>
        <taxon>Staphylothermus</taxon>
    </lineage>
</organism>
<dbReference type="PANTHER" id="PTHR36306">
    <property type="entry name" value="ALPHA-AMYLASE-RELATED-RELATED"/>
    <property type="match status" value="1"/>
</dbReference>
<dbReference type="EMBL" id="DTBE01000018">
    <property type="protein sequence ID" value="HGQ59232.1"/>
    <property type="molecule type" value="Genomic_DNA"/>
</dbReference>
<dbReference type="InterPro" id="IPR011330">
    <property type="entry name" value="Glyco_hydro/deAcase_b/a-brl"/>
</dbReference>
<gene>
    <name evidence="4" type="ORF">ENU09_00680</name>
    <name evidence="5" type="ORF">ENU20_04780</name>
</gene>
<sequence>MSAIIPHNIVDSLESYIVLDKPIYRFGSEAKIYVLLRNYSDSLREANIILYEHGVNKIYEKNVKIEPGSSVALDYEYCVGENSGINDIALVINGKIRDKIYYIVGDPSTRSPIYSTIVWHHHQAPNYDSNSRIHSPWAYIYVWGDHLKPYGRGPYHFHATTLSKHTSFKTTYNLSPSLLKQWLMLINNGVEMSDGKVIDRNSPEAKLVEETLRMYRESVRRKQIDVLTSIYAHTIGGFLTDALDLDDIVRDEIAYGLKITKEAIGDYYEPEGIWTPEMAFSMRLVQIYSDLGLKYTVLDEKHHYTNSTGDKSTPFKPYILIDRATGKHITVFFRDSELSNTLSFRNNFVSEIHAWRNAYEFAFLLAKKWLDPAVETHIIALDGENWMVFSKTPPLTAYFMEKLVQYLVAIDHVGFIKLSTLREIYRSIPARHVLTNIKTNSWLGGFNKWFGEVPEHKAMWIRVAETIRLLRAYEKMINGRDEYSEEARWALWHALDSDYWWAEFWLPKVILNWLTLANDKLQNRLQLVRLRKISILGDLIEDSESKILVEIENGLDKDVSVILNINGSFEAIGGSNIHIHMKPKSIYSREVLLKPIKTGKCLIITSLISNNYVIDLKSIESVVYPSIRNIS</sequence>
<dbReference type="SUPFAM" id="SSF88713">
    <property type="entry name" value="Glycoside hydrolase/deacetylase"/>
    <property type="match status" value="1"/>
</dbReference>
<accession>A0A7C4NQE8</accession>
<dbReference type="AlphaFoldDB" id="A0A7C4NQE8"/>
<evidence type="ECO:0000259" key="3">
    <source>
        <dbReference type="Pfam" id="PF03065"/>
    </source>
</evidence>
<evidence type="ECO:0000313" key="5">
    <source>
        <dbReference type="EMBL" id="HGQ74370.1"/>
    </source>
</evidence>
<dbReference type="Pfam" id="PF03065">
    <property type="entry name" value="Glyco_hydro_57"/>
    <property type="match status" value="1"/>
</dbReference>
<name>A0A7C4NQE8_STAMA</name>
<feature type="domain" description="Glycoside hydrolase family 57 N-terminal" evidence="3">
    <location>
        <begin position="159"/>
        <end position="433"/>
    </location>
</feature>